<dbReference type="RefSeq" id="YP_010112019.1">
    <property type="nucleotide sequence ID" value="NC_055887.1"/>
</dbReference>
<accession>A0A7M1S102</accession>
<evidence type="ECO:0000313" key="2">
    <source>
        <dbReference type="Proteomes" id="UP000593898"/>
    </source>
</evidence>
<sequence length="318" mass="37503">MGIKETPTNIKVYYNSMKNAITLKHKEAVEAFDSLRSLMSVSYEEIKSCIDVYKNNFKVNLNDYPEFVEDRYIDGTFLKVAKGMFINRNNNYQLVSDLFDLYNYAKQQKEKHDLMQQIEVYEKMLQTSLKEYTNILRIYMTEVHKKMILNGEGYVFGENIGWICINRCLIGKHRPKLDYAATKKKKEELIKAGKRIYNQKEADWCKRNGIEYKAEDYRVFVNKEYCYEIPLLNCKLPNGTKYKLDIADYRHSSVRGKSNEDLIRECQGDTNKICELQVDLKTKLTMCDTTDKILYTKFIRNEAQQPSTTPKACRKNRQ</sequence>
<dbReference type="EMBL" id="MT774394">
    <property type="protein sequence ID" value="QOR59861.1"/>
    <property type="molecule type" value="Genomic_DNA"/>
</dbReference>
<protein>
    <submittedName>
        <fullName evidence="1">Uncharacterized protein</fullName>
    </submittedName>
</protein>
<evidence type="ECO:0000313" key="1">
    <source>
        <dbReference type="EMBL" id="QOR59861.1"/>
    </source>
</evidence>
<reference evidence="1 2" key="1">
    <citation type="submission" date="2020-07" db="EMBL/GenBank/DDBJ databases">
        <title>Taxonomic proposal: Crassvirales, a new order of highly abundant and diverse bacterial viruses.</title>
        <authorList>
            <person name="Shkoporov A.N."/>
            <person name="Stockdale S.R."/>
            <person name="Guerin E."/>
            <person name="Ross R.P."/>
            <person name="Hill C."/>
        </authorList>
    </citation>
    <scope>NUCLEOTIDE SEQUENCE [LARGE SCALE GENOMIC DNA]</scope>
</reference>
<organism evidence="1 2">
    <name type="scientific">uncultured phage cr271_1</name>
    <dbReference type="NCBI Taxonomy" id="2772078"/>
    <lineage>
        <taxon>Viruses</taxon>
        <taxon>Duplodnaviria</taxon>
        <taxon>Heunggongvirae</taxon>
        <taxon>Uroviricota</taxon>
        <taxon>Caudoviricetes</taxon>
        <taxon>Crassvirales</taxon>
        <taxon>Intestiviridae</taxon>
        <taxon>Obtuvirinae</taxon>
        <taxon>Hacihdavirus</taxon>
        <taxon>Hacihdavirus animalis</taxon>
    </lineage>
</organism>
<proteinExistence type="predicted"/>
<dbReference type="Proteomes" id="UP000593898">
    <property type="component" value="Segment"/>
</dbReference>
<dbReference type="GeneID" id="65130477"/>
<keyword evidence="2" id="KW-1185">Reference proteome</keyword>
<name>A0A7M1S102_9CAUD</name>
<dbReference type="KEGG" id="vg:65130477"/>